<dbReference type="Proteomes" id="UP001597182">
    <property type="component" value="Unassembled WGS sequence"/>
</dbReference>
<evidence type="ECO:0000256" key="2">
    <source>
        <dbReference type="ARBA" id="ARBA00022630"/>
    </source>
</evidence>
<reference evidence="7" key="1">
    <citation type="journal article" date="2019" name="Int. J. Syst. Evol. Microbiol.">
        <title>The Global Catalogue of Microorganisms (GCM) 10K type strain sequencing project: providing services to taxonomists for standard genome sequencing and annotation.</title>
        <authorList>
            <consortium name="The Broad Institute Genomics Platform"/>
            <consortium name="The Broad Institute Genome Sequencing Center for Infectious Disease"/>
            <person name="Wu L."/>
            <person name="Ma J."/>
        </authorList>
    </citation>
    <scope>NUCLEOTIDE SEQUENCE [LARGE SCALE GENOMIC DNA]</scope>
    <source>
        <strain evidence="7">CCUG 49018</strain>
    </source>
</reference>
<keyword evidence="2" id="KW-0285">Flavoprotein</keyword>
<feature type="domain" description="FAD dependent oxidoreductase" evidence="5">
    <location>
        <begin position="5"/>
        <end position="336"/>
    </location>
</feature>
<dbReference type="InterPro" id="IPR006076">
    <property type="entry name" value="FAD-dep_OxRdtase"/>
</dbReference>
<dbReference type="Gene3D" id="3.50.50.60">
    <property type="entry name" value="FAD/NAD(P)-binding domain"/>
    <property type="match status" value="1"/>
</dbReference>
<dbReference type="EMBL" id="JBHTMB010000026">
    <property type="protein sequence ID" value="MFD1232540.1"/>
    <property type="molecule type" value="Genomic_DNA"/>
</dbReference>
<evidence type="ECO:0000313" key="6">
    <source>
        <dbReference type="EMBL" id="MFD1232540.1"/>
    </source>
</evidence>
<evidence type="ECO:0000256" key="4">
    <source>
        <dbReference type="ARBA" id="ARBA00023002"/>
    </source>
</evidence>
<evidence type="ECO:0000256" key="3">
    <source>
        <dbReference type="ARBA" id="ARBA00022827"/>
    </source>
</evidence>
<proteinExistence type="predicted"/>
<keyword evidence="7" id="KW-1185">Reference proteome</keyword>
<evidence type="ECO:0000313" key="7">
    <source>
        <dbReference type="Proteomes" id="UP001597182"/>
    </source>
</evidence>
<dbReference type="EC" id="1.-.-.-" evidence="6"/>
<sequence>MSPVRIVVIGAGVVGLATAAALRDRGADVVCIEADAPMSQRSRGASRIFRLAHGDPELVALAAAAMEVYGEWAERAGAPMIGSEQTVVAGPDVGEWSAAMAAAGVPFDVTDRAPGLPVRSLPGPLLVDPSGGVIDAQAVGRHLVDRVGGALVIGTVTEIGETPGGVRVRTALNSYDADSVVIVAGAGTVSLAASAGIDLGAPLRHHVRFTFTRDEPATGQVAPCLIDRTESWRPDFTSYQHRTAPGRWAVGAHLAHEAVAWEKGRDAVVDLSRRLTSQYVRQCLTGVGTVAVEELYCDVAAGWGDGYRIARRGAVLAMAGDNLFKLAPVLGGALAEAALSGGTPPGVGEPASP</sequence>
<keyword evidence="3" id="KW-0274">FAD</keyword>
<accession>A0ABW3VCU0</accession>
<dbReference type="Gene3D" id="3.30.9.10">
    <property type="entry name" value="D-Amino Acid Oxidase, subunit A, domain 2"/>
    <property type="match status" value="1"/>
</dbReference>
<name>A0ABW3VCU0_9PSEU</name>
<comment type="caution">
    <text evidence="6">The sequence shown here is derived from an EMBL/GenBank/DDBJ whole genome shotgun (WGS) entry which is preliminary data.</text>
</comment>
<dbReference type="PANTHER" id="PTHR10961:SF46">
    <property type="entry name" value="PEROXISOMAL SARCOSINE OXIDASE"/>
    <property type="match status" value="1"/>
</dbReference>
<keyword evidence="4 6" id="KW-0560">Oxidoreductase</keyword>
<dbReference type="Pfam" id="PF01266">
    <property type="entry name" value="DAO"/>
    <property type="match status" value="1"/>
</dbReference>
<dbReference type="SUPFAM" id="SSF51905">
    <property type="entry name" value="FAD/NAD(P)-binding domain"/>
    <property type="match status" value="1"/>
</dbReference>
<dbReference type="InterPro" id="IPR036188">
    <property type="entry name" value="FAD/NAD-bd_sf"/>
</dbReference>
<comment type="cofactor">
    <cofactor evidence="1">
        <name>FAD</name>
        <dbReference type="ChEBI" id="CHEBI:57692"/>
    </cofactor>
</comment>
<protein>
    <submittedName>
        <fullName evidence="6">NAD(P)/FAD-dependent oxidoreductase</fullName>
        <ecNumber evidence="6">1.-.-.-</ecNumber>
    </submittedName>
</protein>
<organism evidence="6 7">
    <name type="scientific">Pseudonocardia benzenivorans</name>
    <dbReference type="NCBI Taxonomy" id="228005"/>
    <lineage>
        <taxon>Bacteria</taxon>
        <taxon>Bacillati</taxon>
        <taxon>Actinomycetota</taxon>
        <taxon>Actinomycetes</taxon>
        <taxon>Pseudonocardiales</taxon>
        <taxon>Pseudonocardiaceae</taxon>
        <taxon>Pseudonocardia</taxon>
    </lineage>
</organism>
<evidence type="ECO:0000256" key="1">
    <source>
        <dbReference type="ARBA" id="ARBA00001974"/>
    </source>
</evidence>
<evidence type="ECO:0000259" key="5">
    <source>
        <dbReference type="Pfam" id="PF01266"/>
    </source>
</evidence>
<dbReference type="InterPro" id="IPR045170">
    <property type="entry name" value="MTOX"/>
</dbReference>
<dbReference type="GO" id="GO:0016491">
    <property type="term" value="F:oxidoreductase activity"/>
    <property type="evidence" value="ECO:0007669"/>
    <property type="project" value="UniProtKB-KW"/>
</dbReference>
<dbReference type="RefSeq" id="WP_339126274.1">
    <property type="nucleotide sequence ID" value="NZ_BAABKS010000085.1"/>
</dbReference>
<gene>
    <name evidence="6" type="ORF">ACFQ34_04520</name>
</gene>
<dbReference type="PANTHER" id="PTHR10961">
    <property type="entry name" value="PEROXISOMAL SARCOSINE OXIDASE"/>
    <property type="match status" value="1"/>
</dbReference>